<dbReference type="SUPFAM" id="SSF46689">
    <property type="entry name" value="Homeodomain-like"/>
    <property type="match status" value="1"/>
</dbReference>
<dbReference type="InterPro" id="IPR009057">
    <property type="entry name" value="Homeodomain-like_sf"/>
</dbReference>
<proteinExistence type="predicted"/>
<keyword evidence="2" id="KW-1185">Reference proteome</keyword>
<dbReference type="Proteomes" id="UP000198211">
    <property type="component" value="Unassembled WGS sequence"/>
</dbReference>
<reference evidence="2" key="1">
    <citation type="submission" date="2017-03" db="EMBL/GenBank/DDBJ databases">
        <title>Phytopthora megakarya and P. palmivora, two closely related causual agents of cacao black pod achieved similar genome size and gene model numbers by different mechanisms.</title>
        <authorList>
            <person name="Ali S."/>
            <person name="Shao J."/>
            <person name="Larry D.J."/>
            <person name="Kronmiller B."/>
            <person name="Shen D."/>
            <person name="Strem M.D."/>
            <person name="Melnick R.L."/>
            <person name="Guiltinan M.J."/>
            <person name="Tyler B.M."/>
            <person name="Meinhardt L.W."/>
            <person name="Bailey B.A."/>
        </authorList>
    </citation>
    <scope>NUCLEOTIDE SEQUENCE [LARGE SCALE GENOMIC DNA]</scope>
    <source>
        <strain evidence="2">zdho120</strain>
    </source>
</reference>
<protein>
    <submittedName>
        <fullName evidence="1">Transposase</fullName>
    </submittedName>
</protein>
<sequence length="110" mass="12706">MQRYPEKPAKRFEREQAKARVVRTYQDGRNWQEVARSNNVHYSTARRVVLTADQKTKKHGGLRAANVKLAMEAMYKLGEYIEDDCRRTLTDVRDLLLSDLGISVGKSTIH</sequence>
<dbReference type="EMBL" id="NBNE01000426">
    <property type="protein sequence ID" value="OWZ19573.1"/>
    <property type="molecule type" value="Genomic_DNA"/>
</dbReference>
<name>A0A225WPF0_9STRA</name>
<evidence type="ECO:0000313" key="2">
    <source>
        <dbReference type="Proteomes" id="UP000198211"/>
    </source>
</evidence>
<comment type="caution">
    <text evidence="1">The sequence shown here is derived from an EMBL/GenBank/DDBJ whole genome shotgun (WGS) entry which is preliminary data.</text>
</comment>
<dbReference type="AlphaFoldDB" id="A0A225WPF0"/>
<dbReference type="OrthoDB" id="91555at2759"/>
<gene>
    <name evidence="1" type="ORF">PHMEG_0006152</name>
</gene>
<organism evidence="1 2">
    <name type="scientific">Phytophthora megakarya</name>
    <dbReference type="NCBI Taxonomy" id="4795"/>
    <lineage>
        <taxon>Eukaryota</taxon>
        <taxon>Sar</taxon>
        <taxon>Stramenopiles</taxon>
        <taxon>Oomycota</taxon>
        <taxon>Peronosporomycetes</taxon>
        <taxon>Peronosporales</taxon>
        <taxon>Peronosporaceae</taxon>
        <taxon>Phytophthora</taxon>
    </lineage>
</organism>
<evidence type="ECO:0000313" key="1">
    <source>
        <dbReference type="EMBL" id="OWZ19573.1"/>
    </source>
</evidence>
<accession>A0A225WPF0</accession>